<feature type="transmembrane region" description="Helical" evidence="1">
    <location>
        <begin position="94"/>
        <end position="113"/>
    </location>
</feature>
<sequence length="157" mass="17817">MEKSWLSKFLPNDEYKERKMVYFIAESAVILALLLVVFALINNYSLYGNSTTGTITLLALFFFIAYILVRYTLSGIEYTEVTTKTKYTKERKAILTRSIVSIILIVIFSIVIQGIPANLSESADIVGPAILIGIFTFFGNYTSLRKSYNKNRNLLDE</sequence>
<evidence type="ECO:0000256" key="1">
    <source>
        <dbReference type="SAM" id="Phobius"/>
    </source>
</evidence>
<dbReference type="Proteomes" id="UP000252254">
    <property type="component" value="Unassembled WGS sequence"/>
</dbReference>
<keyword evidence="3" id="KW-1185">Reference proteome</keyword>
<keyword evidence="1" id="KW-1133">Transmembrane helix</keyword>
<dbReference type="OrthoDB" id="2429113at2"/>
<dbReference type="AlphaFoldDB" id="A0A366DTZ1"/>
<comment type="caution">
    <text evidence="2">The sequence shown here is derived from an EMBL/GenBank/DDBJ whole genome shotgun (WGS) entry which is preliminary data.</text>
</comment>
<keyword evidence="1" id="KW-0812">Transmembrane</keyword>
<organism evidence="2 3">
    <name type="scientific">Paraliobacillus ryukyuensis</name>
    <dbReference type="NCBI Taxonomy" id="200904"/>
    <lineage>
        <taxon>Bacteria</taxon>
        <taxon>Bacillati</taxon>
        <taxon>Bacillota</taxon>
        <taxon>Bacilli</taxon>
        <taxon>Bacillales</taxon>
        <taxon>Bacillaceae</taxon>
        <taxon>Paraliobacillus</taxon>
    </lineage>
</organism>
<proteinExistence type="predicted"/>
<reference evidence="2 3" key="1">
    <citation type="submission" date="2018-06" db="EMBL/GenBank/DDBJ databases">
        <title>Genomic Encyclopedia of Type Strains, Phase IV (KMG-IV): sequencing the most valuable type-strain genomes for metagenomic binning, comparative biology and taxonomic classification.</title>
        <authorList>
            <person name="Goeker M."/>
        </authorList>
    </citation>
    <scope>NUCLEOTIDE SEQUENCE [LARGE SCALE GENOMIC DNA]</scope>
    <source>
        <strain evidence="2 3">DSM 15140</strain>
    </source>
</reference>
<name>A0A366DTZ1_9BACI</name>
<gene>
    <name evidence="2" type="ORF">DES48_11172</name>
</gene>
<accession>A0A366DTZ1</accession>
<evidence type="ECO:0000313" key="3">
    <source>
        <dbReference type="Proteomes" id="UP000252254"/>
    </source>
</evidence>
<feature type="transmembrane region" description="Helical" evidence="1">
    <location>
        <begin position="125"/>
        <end position="144"/>
    </location>
</feature>
<feature type="transmembrane region" description="Helical" evidence="1">
    <location>
        <begin position="21"/>
        <end position="41"/>
    </location>
</feature>
<evidence type="ECO:0000313" key="2">
    <source>
        <dbReference type="EMBL" id="RBO93561.1"/>
    </source>
</evidence>
<dbReference type="RefSeq" id="WP_079708650.1">
    <property type="nucleotide sequence ID" value="NZ_BAABQN010000010.1"/>
</dbReference>
<dbReference type="EMBL" id="QNRI01000011">
    <property type="protein sequence ID" value="RBO93561.1"/>
    <property type="molecule type" value="Genomic_DNA"/>
</dbReference>
<feature type="transmembrane region" description="Helical" evidence="1">
    <location>
        <begin position="53"/>
        <end position="73"/>
    </location>
</feature>
<keyword evidence="1" id="KW-0472">Membrane</keyword>
<protein>
    <recommendedName>
        <fullName evidence="4">DUF3278 domain-containing protein</fullName>
    </recommendedName>
</protein>
<evidence type="ECO:0008006" key="4">
    <source>
        <dbReference type="Google" id="ProtNLM"/>
    </source>
</evidence>